<organism evidence="1">
    <name type="scientific">Schistosoma japonicum</name>
    <name type="common">Blood fluke</name>
    <dbReference type="NCBI Taxonomy" id="6182"/>
    <lineage>
        <taxon>Eukaryota</taxon>
        <taxon>Metazoa</taxon>
        <taxon>Spiralia</taxon>
        <taxon>Lophotrochozoa</taxon>
        <taxon>Platyhelminthes</taxon>
        <taxon>Trematoda</taxon>
        <taxon>Digenea</taxon>
        <taxon>Strigeidida</taxon>
        <taxon>Schistosomatoidea</taxon>
        <taxon>Schistosomatidae</taxon>
        <taxon>Schistosoma</taxon>
    </lineage>
</organism>
<name>Q5DAK2_SCHJA</name>
<accession>Q5DAK2</accession>
<dbReference type="EMBL" id="AY815422">
    <property type="protein sequence ID" value="AAW27154.1"/>
    <property type="molecule type" value="mRNA"/>
</dbReference>
<reference evidence="1" key="2">
    <citation type="journal article" date="2006" name="PLoS Pathog.">
        <title>New perspectives on host-parasite interplay by comparative transcriptomic and proteomic analyses of Schistosoma japonicum.</title>
        <authorList>
            <person name="Liu F."/>
            <person name="Lu J."/>
            <person name="Hu W."/>
            <person name="Wang S.Y."/>
            <person name="Cui S.J."/>
            <person name="Chi M."/>
            <person name="Yan Q."/>
            <person name="Wang X.R."/>
            <person name="Song H.D."/>
            <person name="Xu X.N."/>
            <person name="Wang J.J."/>
            <person name="Zhang X.L."/>
            <person name="Zhang X."/>
            <person name="Wang Z.Q."/>
            <person name="Xue C.L."/>
            <person name="Brindley P.J."/>
            <person name="McManus D.P."/>
            <person name="Yang P.Y."/>
            <person name="Feng Z."/>
            <person name="Chen Z."/>
            <person name="Han Z.G."/>
        </authorList>
    </citation>
    <scope>NUCLEOTIDE SEQUENCE</scope>
</reference>
<dbReference type="AlphaFoldDB" id="Q5DAK2"/>
<dbReference type="Gene3D" id="1.10.1060.10">
    <property type="entry name" value="Alpha-helical ferredoxin"/>
    <property type="match status" value="1"/>
</dbReference>
<dbReference type="PROSITE" id="PS00198">
    <property type="entry name" value="4FE4S_FER_1"/>
    <property type="match status" value="1"/>
</dbReference>
<dbReference type="InterPro" id="IPR050573">
    <property type="entry name" value="SDH/FRD_Iron-Sulfur"/>
</dbReference>
<dbReference type="InterPro" id="IPR009051">
    <property type="entry name" value="Helical_ferredxn"/>
</dbReference>
<proteinExistence type="evidence at transcript level"/>
<dbReference type="GO" id="GO:0051536">
    <property type="term" value="F:iron-sulfur cluster binding"/>
    <property type="evidence" value="ECO:0007669"/>
    <property type="project" value="InterPro"/>
</dbReference>
<dbReference type="GO" id="GO:0009060">
    <property type="term" value="P:aerobic respiration"/>
    <property type="evidence" value="ECO:0007669"/>
    <property type="project" value="TreeGrafter"/>
</dbReference>
<dbReference type="GO" id="GO:0022904">
    <property type="term" value="P:respiratory electron transport chain"/>
    <property type="evidence" value="ECO:0007669"/>
    <property type="project" value="TreeGrafter"/>
</dbReference>
<dbReference type="PANTHER" id="PTHR11921:SF29">
    <property type="entry name" value="SUCCINATE DEHYDROGENASE [UBIQUINONE] IRON-SULFUR SUBUNIT, MITOCHONDRIAL"/>
    <property type="match status" value="1"/>
</dbReference>
<dbReference type="GO" id="GO:0031966">
    <property type="term" value="C:mitochondrial membrane"/>
    <property type="evidence" value="ECO:0007669"/>
    <property type="project" value="TreeGrafter"/>
</dbReference>
<dbReference type="PANTHER" id="PTHR11921">
    <property type="entry name" value="SUCCINATE DEHYDROGENASE IRON-SULFUR PROTEIN"/>
    <property type="match status" value="1"/>
</dbReference>
<sequence>MNNFYAQYRFIEPYLKKKNVTEEDFGKKTYYQSVEDRAKLDGLYECLLCACCFTSCPFYWGNGDKYLGPAVLLPGYRRLGGFWEGFPIGALFGFPDQMATLWRSYYYELHRNVSKRTESWFGHWRN</sequence>
<evidence type="ECO:0000313" key="1">
    <source>
        <dbReference type="EMBL" id="AAW27154.1"/>
    </source>
</evidence>
<dbReference type="InterPro" id="IPR017900">
    <property type="entry name" value="4Fe4S_Fe_S_CS"/>
</dbReference>
<protein>
    <submittedName>
        <fullName evidence="1">SJCHGC06828 protein</fullName>
    </submittedName>
</protein>
<dbReference type="SUPFAM" id="SSF46548">
    <property type="entry name" value="alpha-helical ferredoxin"/>
    <property type="match status" value="1"/>
</dbReference>
<reference evidence="1" key="1">
    <citation type="submission" date="2004-11" db="EMBL/GenBank/DDBJ databases">
        <title>The full-length cDNA sequences of Schistosoma japonicum genes.</title>
        <authorList>
            <person name="Han Z."/>
        </authorList>
    </citation>
    <scope>NUCLEOTIDE SEQUENCE</scope>
</reference>